<sequence>MLRYATTRLRGKALRWHAKLDPSVWKDWGLFVQALFEEYPFVEKQDRDEIATPVWTSTTFSPPFSTTTLSGTPASHVVSSADASQLPAAVNEAYPPTRTQVTHSYASICSGSPARSPVVYDPSVPGPHIGRLRIIYQEGRPRPQYVRCSCEAGEELKNATLNAEEALIVSFVPFSEPHEILCMNPRNQYRRKLAVKLFRGDVAEYHPIVGSSIHSSPTTAESSNLTYESLRFQRVSKVWNILADGTLQVTLAELSLEKIGKYTYRTTPADAYFTTTVHVDISGQTISFTKDHGTPRLLHPDSRSPIVRARIVFEPL</sequence>
<organism evidence="1 2">
    <name type="scientific">Tulasnella calospora MUT 4182</name>
    <dbReference type="NCBI Taxonomy" id="1051891"/>
    <lineage>
        <taxon>Eukaryota</taxon>
        <taxon>Fungi</taxon>
        <taxon>Dikarya</taxon>
        <taxon>Basidiomycota</taxon>
        <taxon>Agaricomycotina</taxon>
        <taxon>Agaricomycetes</taxon>
        <taxon>Cantharellales</taxon>
        <taxon>Tulasnellaceae</taxon>
        <taxon>Tulasnella</taxon>
    </lineage>
</organism>
<reference evidence="2" key="2">
    <citation type="submission" date="2015-01" db="EMBL/GenBank/DDBJ databases">
        <title>Evolutionary Origins and Diversification of the Mycorrhizal Mutualists.</title>
        <authorList>
            <consortium name="DOE Joint Genome Institute"/>
            <consortium name="Mycorrhizal Genomics Consortium"/>
            <person name="Kohler A."/>
            <person name="Kuo A."/>
            <person name="Nagy L.G."/>
            <person name="Floudas D."/>
            <person name="Copeland A."/>
            <person name="Barry K.W."/>
            <person name="Cichocki N."/>
            <person name="Veneault-Fourrey C."/>
            <person name="LaButti K."/>
            <person name="Lindquist E.A."/>
            <person name="Lipzen A."/>
            <person name="Lundell T."/>
            <person name="Morin E."/>
            <person name="Murat C."/>
            <person name="Riley R."/>
            <person name="Ohm R."/>
            <person name="Sun H."/>
            <person name="Tunlid A."/>
            <person name="Henrissat B."/>
            <person name="Grigoriev I.V."/>
            <person name="Hibbett D.S."/>
            <person name="Martin F."/>
        </authorList>
    </citation>
    <scope>NUCLEOTIDE SEQUENCE [LARGE SCALE GENOMIC DNA]</scope>
    <source>
        <strain evidence="2">MUT 4182</strain>
    </source>
</reference>
<gene>
    <name evidence="1" type="ORF">M407DRAFT_33938</name>
</gene>
<reference evidence="1 2" key="1">
    <citation type="submission" date="2014-04" db="EMBL/GenBank/DDBJ databases">
        <authorList>
            <consortium name="DOE Joint Genome Institute"/>
            <person name="Kuo A."/>
            <person name="Girlanda M."/>
            <person name="Perotto S."/>
            <person name="Kohler A."/>
            <person name="Nagy L.G."/>
            <person name="Floudas D."/>
            <person name="Copeland A."/>
            <person name="Barry K.W."/>
            <person name="Cichocki N."/>
            <person name="Veneault-Fourrey C."/>
            <person name="LaButti K."/>
            <person name="Lindquist E.A."/>
            <person name="Lipzen A."/>
            <person name="Lundell T."/>
            <person name="Morin E."/>
            <person name="Murat C."/>
            <person name="Sun H."/>
            <person name="Tunlid A."/>
            <person name="Henrissat B."/>
            <person name="Grigoriev I.V."/>
            <person name="Hibbett D.S."/>
            <person name="Martin F."/>
            <person name="Nordberg H.P."/>
            <person name="Cantor M.N."/>
            <person name="Hua S.X."/>
        </authorList>
    </citation>
    <scope>NUCLEOTIDE SEQUENCE [LARGE SCALE GENOMIC DNA]</scope>
    <source>
        <strain evidence="1 2">MUT 4182</strain>
    </source>
</reference>
<dbReference type="Proteomes" id="UP000054248">
    <property type="component" value="Unassembled WGS sequence"/>
</dbReference>
<dbReference type="EMBL" id="KN823573">
    <property type="protein sequence ID" value="KIO16411.1"/>
    <property type="molecule type" value="Genomic_DNA"/>
</dbReference>
<keyword evidence="2" id="KW-1185">Reference proteome</keyword>
<evidence type="ECO:0000313" key="1">
    <source>
        <dbReference type="EMBL" id="KIO16411.1"/>
    </source>
</evidence>
<protein>
    <submittedName>
        <fullName evidence="1">Uncharacterized protein</fullName>
    </submittedName>
</protein>
<dbReference type="AlphaFoldDB" id="A0A0C3Q1H6"/>
<proteinExistence type="predicted"/>
<name>A0A0C3Q1H6_9AGAM</name>
<accession>A0A0C3Q1H6</accession>
<dbReference type="HOGENOM" id="CLU_051902_0_0_1"/>
<evidence type="ECO:0000313" key="2">
    <source>
        <dbReference type="Proteomes" id="UP000054248"/>
    </source>
</evidence>